<dbReference type="Gene3D" id="3.20.20.70">
    <property type="entry name" value="Aldolase class I"/>
    <property type="match status" value="1"/>
</dbReference>
<dbReference type="SUPFAM" id="SSF51395">
    <property type="entry name" value="FMN-linked oxidoreductases"/>
    <property type="match status" value="1"/>
</dbReference>
<keyword evidence="4" id="KW-0560">Oxidoreductase</keyword>
<keyword evidence="2" id="KW-0285">Flavoprotein</keyword>
<dbReference type="InterPro" id="IPR037396">
    <property type="entry name" value="FMN_HAD"/>
</dbReference>
<organism evidence="6 7">
    <name type="scientific">Rotaria sordida</name>
    <dbReference type="NCBI Taxonomy" id="392033"/>
    <lineage>
        <taxon>Eukaryota</taxon>
        <taxon>Metazoa</taxon>
        <taxon>Spiralia</taxon>
        <taxon>Gnathifera</taxon>
        <taxon>Rotifera</taxon>
        <taxon>Eurotatoria</taxon>
        <taxon>Bdelloidea</taxon>
        <taxon>Philodinida</taxon>
        <taxon>Philodinidae</taxon>
        <taxon>Rotaria</taxon>
    </lineage>
</organism>
<dbReference type="PANTHER" id="PTHR10578">
    <property type="entry name" value="S -2-HYDROXY-ACID OXIDASE-RELATED"/>
    <property type="match status" value="1"/>
</dbReference>
<evidence type="ECO:0000313" key="7">
    <source>
        <dbReference type="Proteomes" id="UP000663836"/>
    </source>
</evidence>
<dbReference type="Pfam" id="PF01070">
    <property type="entry name" value="FMN_dh"/>
    <property type="match status" value="1"/>
</dbReference>
<dbReference type="GO" id="GO:0016491">
    <property type="term" value="F:oxidoreductase activity"/>
    <property type="evidence" value="ECO:0007669"/>
    <property type="project" value="UniProtKB-KW"/>
</dbReference>
<dbReference type="EMBL" id="CAJOBD010011086">
    <property type="protein sequence ID" value="CAF4162321.1"/>
    <property type="molecule type" value="Genomic_DNA"/>
</dbReference>
<accession>A0A819YMS2</accession>
<reference evidence="6" key="1">
    <citation type="submission" date="2021-02" db="EMBL/GenBank/DDBJ databases">
        <authorList>
            <person name="Nowell W R."/>
        </authorList>
    </citation>
    <scope>NUCLEOTIDE SEQUENCE</scope>
</reference>
<dbReference type="InterPro" id="IPR013785">
    <property type="entry name" value="Aldolase_TIM"/>
</dbReference>
<gene>
    <name evidence="6" type="ORF">JBS370_LOCUS34572</name>
</gene>
<evidence type="ECO:0000256" key="4">
    <source>
        <dbReference type="ARBA" id="ARBA00023002"/>
    </source>
</evidence>
<evidence type="ECO:0000256" key="3">
    <source>
        <dbReference type="ARBA" id="ARBA00022643"/>
    </source>
</evidence>
<evidence type="ECO:0000256" key="2">
    <source>
        <dbReference type="ARBA" id="ARBA00022630"/>
    </source>
</evidence>
<proteinExistence type="predicted"/>
<evidence type="ECO:0000259" key="5">
    <source>
        <dbReference type="PROSITE" id="PS51349"/>
    </source>
</evidence>
<evidence type="ECO:0000313" key="6">
    <source>
        <dbReference type="EMBL" id="CAF4162321.1"/>
    </source>
</evidence>
<comment type="caution">
    <text evidence="6">The sequence shown here is derived from an EMBL/GenBank/DDBJ whole genome shotgun (WGS) entry which is preliminary data.</text>
</comment>
<dbReference type="InterPro" id="IPR000262">
    <property type="entry name" value="FMN-dep_DH"/>
</dbReference>
<dbReference type="Proteomes" id="UP000663836">
    <property type="component" value="Unassembled WGS sequence"/>
</dbReference>
<dbReference type="PANTHER" id="PTHR10578:SF107">
    <property type="entry name" value="2-HYDROXYACID OXIDASE 1"/>
    <property type="match status" value="1"/>
</dbReference>
<evidence type="ECO:0000256" key="1">
    <source>
        <dbReference type="ARBA" id="ARBA00001917"/>
    </source>
</evidence>
<name>A0A819YMS2_9BILA</name>
<sequence>MKNMSIPNLNVTVTWTNIEWLRKLTQLPIICKGILSPIDTKSAIKYGANGIIISNHGGRLTDTAPPAIQCLEDVVNAMTSMIQKGICSDRVRGPSPVNVDLL</sequence>
<comment type="cofactor">
    <cofactor evidence="1">
        <name>FMN</name>
        <dbReference type="ChEBI" id="CHEBI:58210"/>
    </cofactor>
</comment>
<dbReference type="AlphaFoldDB" id="A0A819YMS2"/>
<dbReference type="PROSITE" id="PS51349">
    <property type="entry name" value="FMN_HYDROXY_ACID_DH_2"/>
    <property type="match status" value="1"/>
</dbReference>
<feature type="domain" description="FMN hydroxy acid dehydrogenase" evidence="5">
    <location>
        <begin position="1"/>
        <end position="102"/>
    </location>
</feature>
<keyword evidence="3" id="KW-0288">FMN</keyword>
<protein>
    <recommendedName>
        <fullName evidence="5">FMN hydroxy acid dehydrogenase domain-containing protein</fullName>
    </recommendedName>
</protein>